<evidence type="ECO:0008006" key="3">
    <source>
        <dbReference type="Google" id="ProtNLM"/>
    </source>
</evidence>
<evidence type="ECO:0000313" key="2">
    <source>
        <dbReference type="Proteomes" id="UP000008914"/>
    </source>
</evidence>
<dbReference type="Proteomes" id="UP000008914">
    <property type="component" value="Chromosome"/>
</dbReference>
<dbReference type="EMBL" id="CP002343">
    <property type="protein sequence ID" value="ADU46655.1"/>
    <property type="molecule type" value="Genomic_DNA"/>
</dbReference>
<name>E6SFB7_INTC7</name>
<dbReference type="HOGENOM" id="CLU_123373_1_0_11"/>
<organism evidence="1 2">
    <name type="scientific">Intrasporangium calvum (strain ATCC 23552 / DSM 43043 / JCM 3097 / NBRC 12989 / NCIMB 10167 / NRRL B-3866 / 7 KIP)</name>
    <dbReference type="NCBI Taxonomy" id="710696"/>
    <lineage>
        <taxon>Bacteria</taxon>
        <taxon>Bacillati</taxon>
        <taxon>Actinomycetota</taxon>
        <taxon>Actinomycetes</taxon>
        <taxon>Micrococcales</taxon>
        <taxon>Intrasporangiaceae</taxon>
        <taxon>Intrasporangium</taxon>
    </lineage>
</organism>
<dbReference type="OrthoDB" id="4823586at2"/>
<dbReference type="SUPFAM" id="SSF55961">
    <property type="entry name" value="Bet v1-like"/>
    <property type="match status" value="1"/>
</dbReference>
<dbReference type="Gene3D" id="3.30.530.20">
    <property type="match status" value="1"/>
</dbReference>
<dbReference type="eggNOG" id="COG3427">
    <property type="taxonomic scope" value="Bacteria"/>
</dbReference>
<dbReference type="STRING" id="710696.Intca_0093"/>
<dbReference type="AlphaFoldDB" id="E6SFB7"/>
<accession>E6SFB7</accession>
<gene>
    <name evidence="1" type="ordered locus">Intca_0093</name>
</gene>
<dbReference type="KEGG" id="ica:Intca_0093"/>
<keyword evidence="2" id="KW-1185">Reference proteome</keyword>
<proteinExistence type="predicted"/>
<sequence length="147" mass="15785">MATFRVWVSSAVPPDEAWRRVLDLRAHDRVIPLTRVTTGRSAAADLTAGSRFVARTGMGPVGFDDAMVVESITPPRAAEPGSARIRKEGKVVRGSIDLHVQATPGGSAVSWTQDIDVRGVPRALGWLTVGASRAAYGWALRRLLRGD</sequence>
<dbReference type="Pfam" id="PF10604">
    <property type="entry name" value="Polyketide_cyc2"/>
    <property type="match status" value="1"/>
</dbReference>
<protein>
    <recommendedName>
        <fullName evidence="3">Polyketide cyclase/dehydrase</fullName>
    </recommendedName>
</protein>
<evidence type="ECO:0000313" key="1">
    <source>
        <dbReference type="EMBL" id="ADU46655.1"/>
    </source>
</evidence>
<reference evidence="1 2" key="1">
    <citation type="journal article" date="2010" name="Stand. Genomic Sci.">
        <title>Complete genome sequence of Intrasporangium calvum type strain (7 KIP).</title>
        <authorList>
            <person name="Del Rio T.G."/>
            <person name="Chertkov O."/>
            <person name="Yasawong M."/>
            <person name="Lucas S."/>
            <person name="Deshpande S."/>
            <person name="Cheng J.F."/>
            <person name="Detter C."/>
            <person name="Tapia R."/>
            <person name="Han C."/>
            <person name="Goodwin L."/>
            <person name="Pitluck S."/>
            <person name="Liolios K."/>
            <person name="Ivanova N."/>
            <person name="Mavromatis K."/>
            <person name="Pati A."/>
            <person name="Chen A."/>
            <person name="Palaniappan K."/>
            <person name="Land M."/>
            <person name="Hauser L."/>
            <person name="Chang Y.J."/>
            <person name="Jeffries C.D."/>
            <person name="Rohde M."/>
            <person name="Pukall R."/>
            <person name="Sikorski J."/>
            <person name="Goker M."/>
            <person name="Woyke T."/>
            <person name="Bristow J."/>
            <person name="Eisen J.A."/>
            <person name="Markowitz V."/>
            <person name="Hugenholtz P."/>
            <person name="Kyrpides N.C."/>
            <person name="Klenk H.P."/>
            <person name="Lapidus A."/>
        </authorList>
    </citation>
    <scope>NUCLEOTIDE SEQUENCE [LARGE SCALE GENOMIC DNA]</scope>
    <source>
        <strain evidence="2">ATCC 23552 / DSM 43043 / JCM 3097 / NBRC 12989 / 7 KIP</strain>
    </source>
</reference>
<dbReference type="RefSeq" id="WP_013490977.1">
    <property type="nucleotide sequence ID" value="NC_014830.1"/>
</dbReference>
<dbReference type="InterPro" id="IPR023393">
    <property type="entry name" value="START-like_dom_sf"/>
</dbReference>
<dbReference type="InterPro" id="IPR019587">
    <property type="entry name" value="Polyketide_cyclase/dehydratase"/>
</dbReference>